<dbReference type="GO" id="GO:0016811">
    <property type="term" value="F:hydrolase activity, acting on carbon-nitrogen (but not peptide) bonds, in linear amides"/>
    <property type="evidence" value="ECO:0007669"/>
    <property type="project" value="TreeGrafter"/>
</dbReference>
<keyword evidence="3" id="KW-1185">Reference proteome</keyword>
<dbReference type="AlphaFoldDB" id="A0A3A9KD55"/>
<dbReference type="InterPro" id="IPR003737">
    <property type="entry name" value="GlcNAc_PI_deacetylase-related"/>
</dbReference>
<dbReference type="Gene3D" id="3.40.50.10320">
    <property type="entry name" value="LmbE-like"/>
    <property type="match status" value="1"/>
</dbReference>
<comment type="cofactor">
    <cofactor evidence="1">
        <name>Zn(2+)</name>
        <dbReference type="ChEBI" id="CHEBI:29105"/>
    </cofactor>
</comment>
<name>A0A3A9KD55_9BACI</name>
<dbReference type="RefSeq" id="WP_110935273.1">
    <property type="nucleotide sequence ID" value="NZ_KZ614146.1"/>
</dbReference>
<evidence type="ECO:0000313" key="3">
    <source>
        <dbReference type="Proteomes" id="UP000281498"/>
    </source>
</evidence>
<gene>
    <name evidence="2" type="primary">bshB1</name>
    <name evidence="2" type="ORF">CR203_09440</name>
</gene>
<dbReference type="Pfam" id="PF02585">
    <property type="entry name" value="PIG-L"/>
    <property type="match status" value="1"/>
</dbReference>
<dbReference type="PANTHER" id="PTHR12993">
    <property type="entry name" value="N-ACETYLGLUCOSAMINYL-PHOSPHATIDYLINOSITOL DE-N-ACETYLASE-RELATED"/>
    <property type="match status" value="1"/>
</dbReference>
<evidence type="ECO:0000313" key="2">
    <source>
        <dbReference type="EMBL" id="RKL67563.1"/>
    </source>
</evidence>
<dbReference type="Proteomes" id="UP000281498">
    <property type="component" value="Unassembled WGS sequence"/>
</dbReference>
<dbReference type="GO" id="GO:0071793">
    <property type="term" value="P:bacillithiol biosynthetic process"/>
    <property type="evidence" value="ECO:0007669"/>
    <property type="project" value="InterPro"/>
</dbReference>
<dbReference type="EMBL" id="PDOE01000003">
    <property type="protein sequence ID" value="RKL67563.1"/>
    <property type="molecule type" value="Genomic_DNA"/>
</dbReference>
<dbReference type="InterPro" id="IPR023842">
    <property type="entry name" value="Bacillithiol_biosynth_BshB1"/>
</dbReference>
<evidence type="ECO:0000256" key="1">
    <source>
        <dbReference type="ARBA" id="ARBA00001947"/>
    </source>
</evidence>
<dbReference type="PANTHER" id="PTHR12993:SF30">
    <property type="entry name" value="N-ACETYL-ALPHA-D-GLUCOSAMINYL L-MALATE DEACETYLASE 1"/>
    <property type="match status" value="1"/>
</dbReference>
<dbReference type="NCBIfam" id="TIGR04001">
    <property type="entry name" value="thiol_BshB1"/>
    <property type="match status" value="1"/>
</dbReference>
<sequence length="238" mass="26530">MEEKIDFLAIGAHPDDVEIGMGGTIAKFVKAGKRGKIVHLTYAELSSNGTVEKRQEEAREACGILGVGEHIQLPFADRGLLEARIEIIEALVKIIRTYKPRFVFASTTNDRHPDHGHCGVLVKEAVFSAGIKNYLSEFSFRAHRPKALYYYQINGLINPDFLIDTTAFIDTKFKALSCFESQFKVTENDTVTTPLNSGYLERLKSRDHLLGAEVGIEYAEGFNSEKPILIHDLLGDSI</sequence>
<dbReference type="GO" id="GO:0019213">
    <property type="term" value="F:deacetylase activity"/>
    <property type="evidence" value="ECO:0007669"/>
    <property type="project" value="InterPro"/>
</dbReference>
<accession>A0A3A9KD55</accession>
<reference evidence="2 3" key="1">
    <citation type="submission" date="2017-10" db="EMBL/GenBank/DDBJ databases">
        <title>Bacillus sp. nov., a halophilic bacterium isolated from a Keqin Lake.</title>
        <authorList>
            <person name="Wang H."/>
        </authorList>
    </citation>
    <scope>NUCLEOTIDE SEQUENCE [LARGE SCALE GENOMIC DNA]</scope>
    <source>
        <strain evidence="2 3">KCTC 13187</strain>
    </source>
</reference>
<protein>
    <submittedName>
        <fullName evidence="2">Bacillithiol biosynthesis deacetylase BshB1</fullName>
    </submittedName>
</protein>
<dbReference type="OrthoDB" id="9778719at2"/>
<organism evidence="2 3">
    <name type="scientific">Salipaludibacillus neizhouensis</name>
    <dbReference type="NCBI Taxonomy" id="885475"/>
    <lineage>
        <taxon>Bacteria</taxon>
        <taxon>Bacillati</taxon>
        <taxon>Bacillota</taxon>
        <taxon>Bacilli</taxon>
        <taxon>Bacillales</taxon>
        <taxon>Bacillaceae</taxon>
    </lineage>
</organism>
<dbReference type="InterPro" id="IPR024078">
    <property type="entry name" value="LmbE-like_dom_sf"/>
</dbReference>
<dbReference type="SUPFAM" id="SSF102588">
    <property type="entry name" value="LmbE-like"/>
    <property type="match status" value="1"/>
</dbReference>
<proteinExistence type="predicted"/>
<comment type="caution">
    <text evidence="2">The sequence shown here is derived from an EMBL/GenBank/DDBJ whole genome shotgun (WGS) entry which is preliminary data.</text>
</comment>